<name>A0AA97AF86_9CYAN</name>
<dbReference type="Gene3D" id="2.40.30.140">
    <property type="match status" value="1"/>
</dbReference>
<feature type="binding site" evidence="8">
    <location>
        <position position="350"/>
    </location>
    <ligand>
        <name>Ca(2+)</name>
        <dbReference type="ChEBI" id="CHEBI:29108"/>
        <label>3</label>
    </ligand>
</feature>
<dbReference type="SUPFAM" id="SSF51011">
    <property type="entry name" value="Glycosyl hydrolase domain"/>
    <property type="match status" value="1"/>
</dbReference>
<feature type="domain" description="Glycosyl hydrolase family 13 catalytic" evidence="9">
    <location>
        <begin position="53"/>
        <end position="449"/>
    </location>
</feature>
<dbReference type="Gene3D" id="2.60.40.1180">
    <property type="entry name" value="Golgi alpha-mannosidase II"/>
    <property type="match status" value="1"/>
</dbReference>
<feature type="binding site" evidence="8">
    <location>
        <position position="250"/>
    </location>
    <ligand>
        <name>Ca(2+)</name>
        <dbReference type="ChEBI" id="CHEBI:29108"/>
        <label>1</label>
    </ligand>
</feature>
<dbReference type="NCBIfam" id="NF006969">
    <property type="entry name" value="PRK09441.1-2"/>
    <property type="match status" value="1"/>
</dbReference>
<feature type="binding site" evidence="8">
    <location>
        <position position="285"/>
    </location>
    <ligand>
        <name>Ca(2+)</name>
        <dbReference type="ChEBI" id="CHEBI:29108"/>
        <label>1</label>
    </ligand>
</feature>
<dbReference type="Gene3D" id="3.20.20.80">
    <property type="entry name" value="Glycosidases"/>
    <property type="match status" value="1"/>
</dbReference>
<evidence type="ECO:0000259" key="9">
    <source>
        <dbReference type="SMART" id="SM00642"/>
    </source>
</evidence>
<sequence length="558" mass="64323">MANVFQQLQQRFQSLGKELSPQVLEAAKTSLQTWLDENYPDLVARKASAEFNGTMMQWFHWYIAPDGNHWNELKQTAKDLAKAGFTALWLPPACKANGGGYDVGYGIYDLFDLGEFDQKGTVRTKYGTKAEYAAAVQAARQAGLQIYADVVFNHKMGGDAEEEFAAIPFDPNDRNRPLGEPRNIKSWTRFDFPGRGDKYSSMKWRWWHFDSVDYNSYDPGYRAVYRMKDKNFEDKVDLRLGNYDYLMGCDLDVNHPEVRGELKYWGEWLMDTIGVDGFRLDAIKHIQGDFFTDWLGHLEHRAQRDLFCVGEYWTEDFGTLSWYIGNAGGQLNLFDVPLHYNFHRASKAGGYYDMRSILDNTLMKHLPLFAVTLVDNHDTQPLQALESMVESWFKPLAYAIILLRAEGYPCVFYADYYGAHYRDKGRDGNEYEIWMDSHKWIIDRLLFARKHFAYGPQYDYFDHPDVIGWTRLGSEQHPRAMAVIMSDGPGGSKWMEVGKPNATFYDLTEHIKQPIQTNQHGWGEFRCNGGSVSVWVEQQTLQSLLSELVSPFGIAMID</sequence>
<dbReference type="PIRSF" id="PIRSF001021">
    <property type="entry name" value="Alph-amls_thrmst"/>
    <property type="match status" value="1"/>
</dbReference>
<evidence type="ECO:0000313" key="10">
    <source>
        <dbReference type="EMBL" id="WNZ22034.1"/>
    </source>
</evidence>
<keyword evidence="5" id="KW-0119">Carbohydrate metabolism</keyword>
<evidence type="ECO:0000256" key="1">
    <source>
        <dbReference type="ARBA" id="ARBA00001913"/>
    </source>
</evidence>
<comment type="cofactor">
    <cofactor evidence="1">
        <name>Ca(2+)</name>
        <dbReference type="ChEBI" id="CHEBI:29108"/>
    </cofactor>
</comment>
<protein>
    <submittedName>
        <fullName evidence="10">Alpha-amylase</fullName>
        <ecNumber evidence="10">3.2.1.1</ecNumber>
    </submittedName>
</protein>
<feature type="binding site" evidence="8">
    <location>
        <position position="465"/>
    </location>
    <ligand>
        <name>Ca(2+)</name>
        <dbReference type="ChEBI" id="CHEBI:29108"/>
        <label>3</label>
    </ligand>
</feature>
<dbReference type="SUPFAM" id="SSF51445">
    <property type="entry name" value="(Trans)glycosidases"/>
    <property type="match status" value="1"/>
</dbReference>
<dbReference type="InterPro" id="IPR013780">
    <property type="entry name" value="Glyco_hydro_b"/>
</dbReference>
<dbReference type="EMBL" id="CP053586">
    <property type="protein sequence ID" value="WNZ22034.1"/>
    <property type="molecule type" value="Genomic_DNA"/>
</dbReference>
<dbReference type="SMART" id="SM00642">
    <property type="entry name" value="Aamy"/>
    <property type="match status" value="1"/>
</dbReference>
<dbReference type="AlphaFoldDB" id="A0AA97AF86"/>
<proteinExistence type="inferred from homology"/>
<keyword evidence="3 8" id="KW-0479">Metal-binding</keyword>
<organism evidence="10">
    <name type="scientific">Leptolyngbya sp. NK1-12</name>
    <dbReference type="NCBI Taxonomy" id="2547451"/>
    <lineage>
        <taxon>Bacteria</taxon>
        <taxon>Bacillati</taxon>
        <taxon>Cyanobacteriota</taxon>
        <taxon>Cyanophyceae</taxon>
        <taxon>Leptolyngbyales</taxon>
        <taxon>Leptolyngbyaceae</taxon>
        <taxon>Leptolyngbya group</taxon>
        <taxon>Leptolyngbya</taxon>
    </lineage>
</organism>
<dbReference type="NCBIfam" id="NF006968">
    <property type="entry name" value="PRK09441.1-1"/>
    <property type="match status" value="1"/>
</dbReference>
<evidence type="ECO:0000256" key="6">
    <source>
        <dbReference type="ARBA" id="ARBA00023295"/>
    </source>
</evidence>
<feature type="binding site" evidence="8">
    <location>
        <position position="244"/>
    </location>
    <ligand>
        <name>Ca(2+)</name>
        <dbReference type="ChEBI" id="CHEBI:29108"/>
        <label>1</label>
    </ligand>
</feature>
<evidence type="ECO:0000256" key="8">
    <source>
        <dbReference type="PIRSR" id="PIRSR001021-2"/>
    </source>
</evidence>
<keyword evidence="4 10" id="KW-0378">Hydrolase</keyword>
<dbReference type="RefSeq" id="WP_316433410.1">
    <property type="nucleotide sequence ID" value="NZ_CP053586.1"/>
</dbReference>
<keyword evidence="8" id="KW-0106">Calcium</keyword>
<evidence type="ECO:0000256" key="4">
    <source>
        <dbReference type="ARBA" id="ARBA00022801"/>
    </source>
</evidence>
<feature type="active site" description="Nucleophile" evidence="7">
    <location>
        <position position="281"/>
    </location>
</feature>
<feature type="active site" description="Proton donor" evidence="7">
    <location>
        <position position="311"/>
    </location>
</feature>
<dbReference type="GO" id="GO:0004556">
    <property type="term" value="F:alpha-amylase activity"/>
    <property type="evidence" value="ECO:0007669"/>
    <property type="project" value="UniProtKB-EC"/>
</dbReference>
<evidence type="ECO:0000256" key="3">
    <source>
        <dbReference type="ARBA" id="ARBA00022723"/>
    </source>
</evidence>
<evidence type="ECO:0000256" key="7">
    <source>
        <dbReference type="PIRSR" id="PIRSR001021-1"/>
    </source>
</evidence>
<keyword evidence="6 10" id="KW-0326">Glycosidase</keyword>
<reference evidence="10" key="1">
    <citation type="submission" date="2020-05" db="EMBL/GenBank/DDBJ databases">
        <authorList>
            <person name="Zhu T."/>
            <person name="Keshari N."/>
            <person name="Lu X."/>
        </authorList>
    </citation>
    <scope>NUCLEOTIDE SEQUENCE</scope>
    <source>
        <strain evidence="10">NK1-12</strain>
    </source>
</reference>
<accession>A0AA97AF86</accession>
<feature type="binding site" evidence="8">
    <location>
        <position position="252"/>
    </location>
    <ligand>
        <name>Ca(2+)</name>
        <dbReference type="ChEBI" id="CHEBI:29108"/>
        <label>2</label>
    </ligand>
</feature>
<gene>
    <name evidence="10" type="ORF">HJG54_03565</name>
</gene>
<evidence type="ECO:0000256" key="2">
    <source>
        <dbReference type="ARBA" id="ARBA00008061"/>
    </source>
</evidence>
<dbReference type="CDD" id="cd11318">
    <property type="entry name" value="AmyAc_bac_fung_AmyA"/>
    <property type="match status" value="1"/>
</dbReference>
<feature type="binding site" evidence="8">
    <location>
        <position position="153"/>
    </location>
    <ligand>
        <name>Ca(2+)</name>
        <dbReference type="ChEBI" id="CHEBI:29108"/>
        <label>1</label>
    </ligand>
</feature>
<dbReference type="Pfam" id="PF00128">
    <property type="entry name" value="Alpha-amylase"/>
    <property type="match status" value="1"/>
</dbReference>
<dbReference type="InterPro" id="IPR017853">
    <property type="entry name" value="GH"/>
</dbReference>
<evidence type="ECO:0000256" key="5">
    <source>
        <dbReference type="ARBA" id="ARBA00023277"/>
    </source>
</evidence>
<feature type="binding site" evidence="8">
    <location>
        <position position="487"/>
    </location>
    <ligand>
        <name>Ca(2+)</name>
        <dbReference type="ChEBI" id="CHEBI:29108"/>
        <label>3</label>
    </ligand>
</feature>
<feature type="binding site" evidence="8">
    <location>
        <position position="210"/>
    </location>
    <ligand>
        <name>Ca(2+)</name>
        <dbReference type="ChEBI" id="CHEBI:29108"/>
        <label>2</label>
    </ligand>
</feature>
<dbReference type="GO" id="GO:0005975">
    <property type="term" value="P:carbohydrate metabolic process"/>
    <property type="evidence" value="ECO:0007669"/>
    <property type="project" value="InterPro"/>
</dbReference>
<dbReference type="EC" id="3.2.1.1" evidence="10"/>
<dbReference type="InterPro" id="IPR006047">
    <property type="entry name" value="GH13_cat_dom"/>
</dbReference>
<comment type="similarity">
    <text evidence="2">Belongs to the glycosyl hydrolase 13 family.</text>
</comment>
<dbReference type="InterPro" id="IPR013776">
    <property type="entry name" value="A-amylase_thermo"/>
</dbReference>
<dbReference type="PANTHER" id="PTHR43447">
    <property type="entry name" value="ALPHA-AMYLASE"/>
    <property type="match status" value="1"/>
</dbReference>
<dbReference type="GO" id="GO:0005509">
    <property type="term" value="F:calcium ion binding"/>
    <property type="evidence" value="ECO:0007669"/>
    <property type="project" value="InterPro"/>
</dbReference>